<evidence type="ECO:0000313" key="3">
    <source>
        <dbReference type="Proteomes" id="UP001443914"/>
    </source>
</evidence>
<reference evidence="2" key="1">
    <citation type="submission" date="2024-03" db="EMBL/GenBank/DDBJ databases">
        <title>WGS assembly of Saponaria officinalis var. Norfolk2.</title>
        <authorList>
            <person name="Jenkins J."/>
            <person name="Shu S."/>
            <person name="Grimwood J."/>
            <person name="Barry K."/>
            <person name="Goodstein D."/>
            <person name="Schmutz J."/>
            <person name="Leebens-Mack J."/>
            <person name="Osbourn A."/>
        </authorList>
    </citation>
    <scope>NUCLEOTIDE SEQUENCE [LARGE SCALE GENOMIC DNA]</scope>
    <source>
        <strain evidence="2">JIC</strain>
    </source>
</reference>
<dbReference type="AlphaFoldDB" id="A0AAW1LIH5"/>
<name>A0AAW1LIH5_SAPOF</name>
<gene>
    <name evidence="2" type="ORF">RND81_04G068100</name>
</gene>
<dbReference type="NCBIfam" id="TIGR01571">
    <property type="entry name" value="A_thal_Cys_rich"/>
    <property type="match status" value="1"/>
</dbReference>
<dbReference type="PANTHER" id="PTHR15907">
    <property type="entry name" value="DUF614 FAMILY PROTEIN-RELATED"/>
    <property type="match status" value="1"/>
</dbReference>
<dbReference type="Proteomes" id="UP001443914">
    <property type="component" value="Unassembled WGS sequence"/>
</dbReference>
<evidence type="ECO:0008006" key="4">
    <source>
        <dbReference type="Google" id="ProtNLM"/>
    </source>
</evidence>
<evidence type="ECO:0000256" key="1">
    <source>
        <dbReference type="SAM" id="MobiDB-lite"/>
    </source>
</evidence>
<dbReference type="InterPro" id="IPR006461">
    <property type="entry name" value="PLAC_motif_containing"/>
</dbReference>
<evidence type="ECO:0000313" key="2">
    <source>
        <dbReference type="EMBL" id="KAK9733447.1"/>
    </source>
</evidence>
<keyword evidence="3" id="KW-1185">Reference proteome</keyword>
<accession>A0AAW1LIH5</accession>
<comment type="caution">
    <text evidence="2">The sequence shown here is derived from an EMBL/GenBank/DDBJ whole genome shotgun (WGS) entry which is preliminary data.</text>
</comment>
<dbReference type="Pfam" id="PF04749">
    <property type="entry name" value="PLAC8"/>
    <property type="match status" value="1"/>
</dbReference>
<dbReference type="EMBL" id="JBDFQZ010000004">
    <property type="protein sequence ID" value="KAK9733447.1"/>
    <property type="molecule type" value="Genomic_DNA"/>
</dbReference>
<feature type="region of interest" description="Disordered" evidence="1">
    <location>
        <begin position="1"/>
        <end position="49"/>
    </location>
</feature>
<sequence length="244" mass="26553">MANNPEESSPLLATTDNNETQSNPKNGSQLSAPPSLPPKEHPIPPMTEPQAAESYGWAADGLPLSVLGHPVVGRAPWASGFCSCLGNNDHFFSSDLEVCVLGSVAPCVLYGTNAERLGSTSASFANHCLTYTALYLIGNSFFGWNCLAPWFSYTTRTAIRRSFNLEGSCEALTRHCGCGGSFVEDDVQREQCEMACDFATHVFCHPCSLCQEGREIRRRLPHPAFNAQQVLVMIPPVEQTMGRH</sequence>
<feature type="compositionally biased region" description="Polar residues" evidence="1">
    <location>
        <begin position="1"/>
        <end position="32"/>
    </location>
</feature>
<protein>
    <recommendedName>
        <fullName evidence="4">Cell number regulator 8</fullName>
    </recommendedName>
</protein>
<organism evidence="2 3">
    <name type="scientific">Saponaria officinalis</name>
    <name type="common">Common soapwort</name>
    <name type="synonym">Lychnis saponaria</name>
    <dbReference type="NCBI Taxonomy" id="3572"/>
    <lineage>
        <taxon>Eukaryota</taxon>
        <taxon>Viridiplantae</taxon>
        <taxon>Streptophyta</taxon>
        <taxon>Embryophyta</taxon>
        <taxon>Tracheophyta</taxon>
        <taxon>Spermatophyta</taxon>
        <taxon>Magnoliopsida</taxon>
        <taxon>eudicotyledons</taxon>
        <taxon>Gunneridae</taxon>
        <taxon>Pentapetalae</taxon>
        <taxon>Caryophyllales</taxon>
        <taxon>Caryophyllaceae</taxon>
        <taxon>Caryophylleae</taxon>
        <taxon>Saponaria</taxon>
    </lineage>
</organism>
<proteinExistence type="predicted"/>